<gene>
    <name evidence="3" type="ORF">EVS81_11760</name>
</gene>
<dbReference type="AlphaFoldDB" id="A0A4P6KGN3"/>
<dbReference type="RefSeq" id="WP_130110557.1">
    <property type="nucleotide sequence ID" value="NZ_CP035806.1"/>
</dbReference>
<proteinExistence type="predicted"/>
<dbReference type="EMBL" id="CP035806">
    <property type="protein sequence ID" value="QBE49430.1"/>
    <property type="molecule type" value="Genomic_DNA"/>
</dbReference>
<feature type="domain" description="DUF6752" evidence="2">
    <location>
        <begin position="24"/>
        <end position="56"/>
    </location>
</feature>
<name>A0A4P6KGN3_9MICO</name>
<accession>A0A4P6KGN3</accession>
<dbReference type="Pfam" id="PF20537">
    <property type="entry name" value="DUF6752"/>
    <property type="match status" value="1"/>
</dbReference>
<keyword evidence="4" id="KW-1185">Reference proteome</keyword>
<feature type="coiled-coil region" evidence="1">
    <location>
        <begin position="21"/>
        <end position="48"/>
    </location>
</feature>
<dbReference type="InterPro" id="IPR046640">
    <property type="entry name" value="DUF6752"/>
</dbReference>
<protein>
    <recommendedName>
        <fullName evidence="2">DUF6752 domain-containing protein</fullName>
    </recommendedName>
</protein>
<evidence type="ECO:0000256" key="1">
    <source>
        <dbReference type="SAM" id="Coils"/>
    </source>
</evidence>
<evidence type="ECO:0000313" key="3">
    <source>
        <dbReference type="EMBL" id="QBE49430.1"/>
    </source>
</evidence>
<dbReference type="OrthoDB" id="4981275at2"/>
<sequence>MIQRLKRLARRVLNIFPSRPNAELHARIDQLERELDEYRRDSLRVAEMLDIIEAQLTPGGPGPTAK</sequence>
<keyword evidence="1" id="KW-0175">Coiled coil</keyword>
<evidence type="ECO:0000313" key="4">
    <source>
        <dbReference type="Proteomes" id="UP000289260"/>
    </source>
</evidence>
<dbReference type="Proteomes" id="UP000289260">
    <property type="component" value="Chromosome"/>
</dbReference>
<evidence type="ECO:0000259" key="2">
    <source>
        <dbReference type="Pfam" id="PF20537"/>
    </source>
</evidence>
<dbReference type="KEGG" id="ltr:EVS81_11760"/>
<organism evidence="3 4">
    <name type="scientific">Leucobacter triazinivorans</name>
    <dbReference type="NCBI Taxonomy" id="1784719"/>
    <lineage>
        <taxon>Bacteria</taxon>
        <taxon>Bacillati</taxon>
        <taxon>Actinomycetota</taxon>
        <taxon>Actinomycetes</taxon>
        <taxon>Micrococcales</taxon>
        <taxon>Microbacteriaceae</taxon>
        <taxon>Leucobacter</taxon>
    </lineage>
</organism>
<reference evidence="3 4" key="1">
    <citation type="submission" date="2019-02" db="EMBL/GenBank/DDBJ databases">
        <authorList>
            <person name="Sun L."/>
            <person name="Pan D."/>
            <person name="Wu X."/>
        </authorList>
    </citation>
    <scope>NUCLEOTIDE SEQUENCE [LARGE SCALE GENOMIC DNA]</scope>
    <source>
        <strain evidence="3 4">JW-1</strain>
    </source>
</reference>